<dbReference type="GO" id="GO:0033299">
    <property type="term" value="P:secretion of lysosomal enzymes"/>
    <property type="evidence" value="ECO:0007669"/>
    <property type="project" value="TreeGrafter"/>
</dbReference>
<dbReference type="PANTHER" id="PTHR40446:SF2">
    <property type="entry name" value="N-ACETYLGLUCOSAMINE-1-PHOSPHODIESTER ALPHA-N-ACETYLGLUCOSAMINIDASE"/>
    <property type="match status" value="1"/>
</dbReference>
<dbReference type="PROSITE" id="PS50026">
    <property type="entry name" value="EGF_3"/>
    <property type="match status" value="1"/>
</dbReference>
<keyword evidence="7" id="KW-0812">Transmembrane</keyword>
<dbReference type="SMART" id="SM00181">
    <property type="entry name" value="EGF"/>
    <property type="match status" value="3"/>
</dbReference>
<dbReference type="Proteomes" id="UP000076420">
    <property type="component" value="Unassembled WGS sequence"/>
</dbReference>
<dbReference type="InterPro" id="IPR000742">
    <property type="entry name" value="EGF"/>
</dbReference>
<dbReference type="STRING" id="6526.A0A2C9LJ75"/>
<dbReference type="Pfam" id="PF09992">
    <property type="entry name" value="NAGPA"/>
    <property type="match status" value="1"/>
</dbReference>
<feature type="domain" description="EGF-like" evidence="8">
    <location>
        <begin position="419"/>
        <end position="454"/>
    </location>
</feature>
<dbReference type="PANTHER" id="PTHR40446">
    <property type="entry name" value="N-ACETYLGLUCOSAMINE-1-PHOSPHODIESTER ALPHA-N-ACETYLGLUCOSAMINIDASE"/>
    <property type="match status" value="1"/>
</dbReference>
<dbReference type="PROSITE" id="PS00022">
    <property type="entry name" value="EGF_1"/>
    <property type="match status" value="2"/>
</dbReference>
<dbReference type="AlphaFoldDB" id="A0A2C9LJ75"/>
<organism evidence="9 10">
    <name type="scientific">Biomphalaria glabrata</name>
    <name type="common">Bloodfluke planorb</name>
    <name type="synonym">Freshwater snail</name>
    <dbReference type="NCBI Taxonomy" id="6526"/>
    <lineage>
        <taxon>Eukaryota</taxon>
        <taxon>Metazoa</taxon>
        <taxon>Spiralia</taxon>
        <taxon>Lophotrochozoa</taxon>
        <taxon>Mollusca</taxon>
        <taxon>Gastropoda</taxon>
        <taxon>Heterobranchia</taxon>
        <taxon>Euthyneura</taxon>
        <taxon>Panpulmonata</taxon>
        <taxon>Hygrophila</taxon>
        <taxon>Lymnaeoidea</taxon>
        <taxon>Planorbidae</taxon>
        <taxon>Biomphalaria</taxon>
    </lineage>
</organism>
<evidence type="ECO:0000313" key="10">
    <source>
        <dbReference type="Proteomes" id="UP000076420"/>
    </source>
</evidence>
<evidence type="ECO:0000256" key="3">
    <source>
        <dbReference type="ARBA" id="ARBA00022737"/>
    </source>
</evidence>
<feature type="disulfide bond" evidence="5">
    <location>
        <begin position="444"/>
        <end position="453"/>
    </location>
</feature>
<evidence type="ECO:0000256" key="6">
    <source>
        <dbReference type="SAM" id="MobiDB-lite"/>
    </source>
</evidence>
<dbReference type="InterPro" id="IPR018711">
    <property type="entry name" value="NAGPA"/>
</dbReference>
<evidence type="ECO:0000259" key="8">
    <source>
        <dbReference type="PROSITE" id="PS50026"/>
    </source>
</evidence>
<sequence length="647" mass="71929">MFLPKWICNYVIFVLKLLIFLDLVSVRGDLKDQNDVVEDELDLFVSEYFQARPSFVHRRQRDANICQSVIYKNVTNYQSKYQAYSDSSIVLPLVEAHHMVKEFGQYSWNKQQVHIHHQQVNNPLTTWSVLEPGQHGTCRNDSGDRYTVVDSSAQKRCIAAANESFFKVTNTQHSGNIVSDGFLVQDSGGIQNVHFGLTKDGYIFTGYVSELDLLVQEFTQLVGGVLWLVRDGVNYLEESLKLECSETEETGTLQRFASVTSARTAVGHDKEGKIHMIQIDGKTDLYGINLYDFAELLINLGLYNAINLDGGGSATTVINGTLVNFPSDLCVNSSYNCERKVSTIICAHPPACAVKDCSGHGSCDIGVCRCQGHWSGPGCETLTCPNSCSSHGQCTEDGCQCDPGWLGINCSLTCQDGWYGDKCSLPCLCENGASCSPITGDCICLPGYTGKYCQEACPLGYYGQDCIHLCSCEHRCYCDHVTGSCNTTSSGNQHYSKAVYCLAQQRIQSLGLVPDKQYQYSLCVTSVLCLAVIASVSLLLNALLTYFLVRLRQNYKAVTQKTERGDNRAQRRSVRNKRKGRGGVEVEEVQLKDMTKTNAARLEEEEELVTSDEEQNLFLAPNKKKNFPLEIFNLFNSMTQYQVLVGI</sequence>
<comment type="caution">
    <text evidence="5">Lacks conserved residue(s) required for the propagation of feature annotation.</text>
</comment>
<dbReference type="EnsemblMetazoa" id="BGLB031777-RA">
    <property type="protein sequence ID" value="BGLB031777-PA"/>
    <property type="gene ID" value="BGLB031777"/>
</dbReference>
<feature type="transmembrane region" description="Helical" evidence="7">
    <location>
        <begin position="524"/>
        <end position="549"/>
    </location>
</feature>
<dbReference type="KEGG" id="bgt:106050303"/>
<feature type="transmembrane region" description="Helical" evidence="7">
    <location>
        <begin position="7"/>
        <end position="26"/>
    </location>
</feature>
<keyword evidence="2" id="KW-0732">Signal</keyword>
<evidence type="ECO:0000256" key="1">
    <source>
        <dbReference type="ARBA" id="ARBA00022536"/>
    </source>
</evidence>
<feature type="compositionally biased region" description="Basic residues" evidence="6">
    <location>
        <begin position="570"/>
        <end position="581"/>
    </location>
</feature>
<keyword evidence="1 5" id="KW-0245">EGF-like domain</keyword>
<protein>
    <recommendedName>
        <fullName evidence="8">EGF-like domain-containing protein</fullName>
    </recommendedName>
</protein>
<accession>A0A2C9LJ75</accession>
<evidence type="ECO:0000256" key="7">
    <source>
        <dbReference type="SAM" id="Phobius"/>
    </source>
</evidence>
<dbReference type="OrthoDB" id="192253at2759"/>
<proteinExistence type="predicted"/>
<dbReference type="Gene3D" id="2.10.25.10">
    <property type="entry name" value="Laminin"/>
    <property type="match status" value="1"/>
</dbReference>
<keyword evidence="3" id="KW-0677">Repeat</keyword>
<evidence type="ECO:0000256" key="2">
    <source>
        <dbReference type="ARBA" id="ARBA00022729"/>
    </source>
</evidence>
<keyword evidence="4 5" id="KW-1015">Disulfide bond</keyword>
<dbReference type="InterPro" id="IPR002049">
    <property type="entry name" value="LE_dom"/>
</dbReference>
<feature type="region of interest" description="Disordered" evidence="6">
    <location>
        <begin position="561"/>
        <end position="583"/>
    </location>
</feature>
<name>A0A2C9LJ75_BIOGL</name>
<gene>
    <name evidence="9" type="primary">106050303</name>
</gene>
<dbReference type="FunFam" id="2.170.300.10:FF:000041">
    <property type="entry name" value="Tyrosine protein kinase receptor tie-1, putative"/>
    <property type="match status" value="1"/>
</dbReference>
<dbReference type="Pfam" id="PF23106">
    <property type="entry name" value="EGF_Teneurin"/>
    <property type="match status" value="1"/>
</dbReference>
<keyword evidence="7" id="KW-1133">Transmembrane helix</keyword>
<dbReference type="CDD" id="cd00055">
    <property type="entry name" value="EGF_Lam"/>
    <property type="match status" value="1"/>
</dbReference>
<dbReference type="SMART" id="SM00180">
    <property type="entry name" value="EGF_Lam"/>
    <property type="match status" value="1"/>
</dbReference>
<dbReference type="VEuPathDB" id="VectorBase:BGLB031777"/>
<evidence type="ECO:0000313" key="9">
    <source>
        <dbReference type="EnsemblMetazoa" id="BGLB031777-PA"/>
    </source>
</evidence>
<keyword evidence="7" id="KW-0472">Membrane</keyword>
<dbReference type="Gene3D" id="2.170.300.10">
    <property type="entry name" value="Tie2 ligand-binding domain superfamily"/>
    <property type="match status" value="1"/>
</dbReference>
<reference evidence="9" key="1">
    <citation type="submission" date="2020-05" db="UniProtKB">
        <authorList>
            <consortium name="EnsemblMetazoa"/>
        </authorList>
    </citation>
    <scope>IDENTIFICATION</scope>
    <source>
        <strain evidence="9">BB02</strain>
    </source>
</reference>
<dbReference type="VEuPathDB" id="VectorBase:BGLAX_029310"/>
<evidence type="ECO:0000256" key="4">
    <source>
        <dbReference type="ARBA" id="ARBA00023157"/>
    </source>
</evidence>
<evidence type="ECO:0000256" key="5">
    <source>
        <dbReference type="PROSITE-ProRule" id="PRU00076"/>
    </source>
</evidence>